<accession>A0A433SJF8</accession>
<reference evidence="2 3" key="1">
    <citation type="submission" date="2019-01" db="EMBL/GenBank/DDBJ databases">
        <title>A draft genome assembly of the solar-powered sea slug Elysia chlorotica.</title>
        <authorList>
            <person name="Cai H."/>
            <person name="Li Q."/>
            <person name="Fang X."/>
            <person name="Li J."/>
            <person name="Curtis N.E."/>
            <person name="Altenburger A."/>
            <person name="Shibata T."/>
            <person name="Feng M."/>
            <person name="Maeda T."/>
            <person name="Schwartz J.A."/>
            <person name="Shigenobu S."/>
            <person name="Lundholm N."/>
            <person name="Nishiyama T."/>
            <person name="Yang H."/>
            <person name="Hasebe M."/>
            <person name="Li S."/>
            <person name="Pierce S.K."/>
            <person name="Wang J."/>
        </authorList>
    </citation>
    <scope>NUCLEOTIDE SEQUENCE [LARGE SCALE GENOMIC DNA]</scope>
    <source>
        <strain evidence="2">EC2010</strain>
        <tissue evidence="2">Whole organism of an adult</tissue>
    </source>
</reference>
<dbReference type="STRING" id="188477.A0A433SJF8"/>
<evidence type="ECO:0000256" key="1">
    <source>
        <dbReference type="SAM" id="MobiDB-lite"/>
    </source>
</evidence>
<feature type="compositionally biased region" description="Low complexity" evidence="1">
    <location>
        <begin position="67"/>
        <end position="79"/>
    </location>
</feature>
<dbReference type="OrthoDB" id="5959043at2759"/>
<feature type="compositionally biased region" description="Low complexity" evidence="1">
    <location>
        <begin position="116"/>
        <end position="134"/>
    </location>
</feature>
<dbReference type="Proteomes" id="UP000271974">
    <property type="component" value="Unassembled WGS sequence"/>
</dbReference>
<gene>
    <name evidence="2" type="ORF">EGW08_023017</name>
</gene>
<dbReference type="InterPro" id="IPR027095">
    <property type="entry name" value="Golgin-45"/>
</dbReference>
<evidence type="ECO:0000313" key="3">
    <source>
        <dbReference type="Proteomes" id="UP000271974"/>
    </source>
</evidence>
<evidence type="ECO:0000313" key="2">
    <source>
        <dbReference type="EMBL" id="RUS69221.1"/>
    </source>
</evidence>
<feature type="region of interest" description="Disordered" evidence="1">
    <location>
        <begin position="408"/>
        <end position="434"/>
    </location>
</feature>
<name>A0A433SJF8_ELYCH</name>
<comment type="caution">
    <text evidence="2">The sequence shown here is derived from an EMBL/GenBank/DDBJ whole genome shotgun (WGS) entry which is preliminary data.</text>
</comment>
<dbReference type="PANTHER" id="PTHR13066:SF2">
    <property type="entry name" value="GOLGIN-45"/>
    <property type="match status" value="1"/>
</dbReference>
<organism evidence="2 3">
    <name type="scientific">Elysia chlorotica</name>
    <name type="common">Eastern emerald elysia</name>
    <name type="synonym">Sea slug</name>
    <dbReference type="NCBI Taxonomy" id="188477"/>
    <lineage>
        <taxon>Eukaryota</taxon>
        <taxon>Metazoa</taxon>
        <taxon>Spiralia</taxon>
        <taxon>Lophotrochozoa</taxon>
        <taxon>Mollusca</taxon>
        <taxon>Gastropoda</taxon>
        <taxon>Heterobranchia</taxon>
        <taxon>Euthyneura</taxon>
        <taxon>Panpulmonata</taxon>
        <taxon>Sacoglossa</taxon>
        <taxon>Placobranchoidea</taxon>
        <taxon>Plakobranchidae</taxon>
        <taxon>Elysia</taxon>
    </lineage>
</organism>
<dbReference type="EMBL" id="RQTK01001774">
    <property type="protein sequence ID" value="RUS69221.1"/>
    <property type="molecule type" value="Genomic_DNA"/>
</dbReference>
<dbReference type="GO" id="GO:0000139">
    <property type="term" value="C:Golgi membrane"/>
    <property type="evidence" value="ECO:0007669"/>
    <property type="project" value="TreeGrafter"/>
</dbReference>
<feature type="region of interest" description="Disordered" evidence="1">
    <location>
        <begin position="1"/>
        <end position="83"/>
    </location>
</feature>
<evidence type="ECO:0008006" key="4">
    <source>
        <dbReference type="Google" id="ProtNLM"/>
    </source>
</evidence>
<dbReference type="PANTHER" id="PTHR13066">
    <property type="entry name" value="BASIC LEUCINE ZIPPER NUCLEAR FACTOR 1 BLZF1 PROTEIN"/>
    <property type="match status" value="1"/>
</dbReference>
<dbReference type="GO" id="GO:0043001">
    <property type="term" value="P:Golgi to plasma membrane protein transport"/>
    <property type="evidence" value="ECO:0007669"/>
    <property type="project" value="InterPro"/>
</dbReference>
<protein>
    <recommendedName>
        <fullName evidence="4">Golgin-45</fullName>
    </recommendedName>
</protein>
<feature type="region of interest" description="Disordered" evidence="1">
    <location>
        <begin position="116"/>
        <end position="135"/>
    </location>
</feature>
<feature type="compositionally biased region" description="Low complexity" evidence="1">
    <location>
        <begin position="187"/>
        <end position="198"/>
    </location>
</feature>
<dbReference type="AlphaFoldDB" id="A0A433SJF8"/>
<feature type="region of interest" description="Disordered" evidence="1">
    <location>
        <begin position="174"/>
        <end position="203"/>
    </location>
</feature>
<sequence>MSTAKAISPSGAKETVLLRKPAPKYGFAGRKLPKESVTGVTPSPAHPSDSTVSEISPSSDKGNQVQLSNTLNNGLSSSTKPQQKPVAVVGASFHSHASSVADFCAKGQISSVDHQSALASSSSSPSLADSGESAVASSVQNLDTAELRSKNLPDSLQPQWYLQDRNASNSSITEDFQAGDASAETESSSVPSALPSQSEQLQAVKDERDKLRKELNAQLQVNAELKRLLVASVGDDLYKRVENLCRDRAQLEMDIGGFSKKMSEDYENLDKVSIQADMWRSKYLASRVMTEELSRAKAYFSLQCHDSHTALQQLLNERQELRTNLVEGYKILQQVKNAFDPLNTHRSTSLRSTSVLSLAQACQQLSEAVRFRLLPANVMIDVSADVSSEAWQDSVTRAEQFAQEVLSRPVEGTDSNSPRDPHSPNAQSGIGSPYTRYHPATRYENLTVTCCTRCKGEILVV</sequence>
<feature type="compositionally biased region" description="Polar residues" evidence="1">
    <location>
        <begin position="48"/>
        <end position="66"/>
    </location>
</feature>
<dbReference type="GO" id="GO:0007030">
    <property type="term" value="P:Golgi organization"/>
    <property type="evidence" value="ECO:0007669"/>
    <property type="project" value="InterPro"/>
</dbReference>
<proteinExistence type="predicted"/>
<keyword evidence="3" id="KW-1185">Reference proteome</keyword>